<name>A0AAD5SY39_9FUNG</name>
<dbReference type="PANTHER" id="PTHR34352:SF1">
    <property type="entry name" value="PROTEIN YHFA"/>
    <property type="match status" value="1"/>
</dbReference>
<organism evidence="1 2">
    <name type="scientific">Physocladia obscura</name>
    <dbReference type="NCBI Taxonomy" id="109957"/>
    <lineage>
        <taxon>Eukaryota</taxon>
        <taxon>Fungi</taxon>
        <taxon>Fungi incertae sedis</taxon>
        <taxon>Chytridiomycota</taxon>
        <taxon>Chytridiomycota incertae sedis</taxon>
        <taxon>Chytridiomycetes</taxon>
        <taxon>Chytridiales</taxon>
        <taxon>Chytriomycetaceae</taxon>
        <taxon>Physocladia</taxon>
    </lineage>
</organism>
<dbReference type="Gene3D" id="3.30.300.20">
    <property type="match status" value="1"/>
</dbReference>
<protein>
    <recommendedName>
        <fullName evidence="3">OsmC-like protein</fullName>
    </recommendedName>
</protein>
<accession>A0AAD5SY39</accession>
<dbReference type="PANTHER" id="PTHR34352">
    <property type="entry name" value="PROTEIN YHFA"/>
    <property type="match status" value="1"/>
</dbReference>
<evidence type="ECO:0008006" key="3">
    <source>
        <dbReference type="Google" id="ProtNLM"/>
    </source>
</evidence>
<keyword evidence="2" id="KW-1185">Reference proteome</keyword>
<gene>
    <name evidence="1" type="ORF">HK100_001307</name>
</gene>
<dbReference type="AlphaFoldDB" id="A0AAD5SY39"/>
<sequence length="177" mass="18769">MGRIGFATLRQFQIGSGVRILAAFRHQSTVAIDPNMRAPKFDTTRSVSHVALNDKEPGVSPMNLLLVAVGGCAATNIRLVLGKKKVDVKGISVAISGQRKAASTLALESTEPWETVHITFTIGVGGLGGLPAGLVAMESEMIRKVVDASVNKYCGVHKTLEGGVANITWEFELSPEN</sequence>
<dbReference type="EMBL" id="JADGJH010001283">
    <property type="protein sequence ID" value="KAJ3115543.1"/>
    <property type="molecule type" value="Genomic_DNA"/>
</dbReference>
<reference evidence="1" key="1">
    <citation type="submission" date="2020-05" db="EMBL/GenBank/DDBJ databases">
        <title>Phylogenomic resolution of chytrid fungi.</title>
        <authorList>
            <person name="Stajich J.E."/>
            <person name="Amses K."/>
            <person name="Simmons R."/>
            <person name="Seto K."/>
            <person name="Myers J."/>
            <person name="Bonds A."/>
            <person name="Quandt C.A."/>
            <person name="Barry K."/>
            <person name="Liu P."/>
            <person name="Grigoriev I."/>
            <person name="Longcore J.E."/>
            <person name="James T.Y."/>
        </authorList>
    </citation>
    <scope>NUCLEOTIDE SEQUENCE</scope>
    <source>
        <strain evidence="1">JEL0513</strain>
    </source>
</reference>
<dbReference type="InterPro" id="IPR003718">
    <property type="entry name" value="OsmC/Ohr_fam"/>
</dbReference>
<dbReference type="SUPFAM" id="SSF82784">
    <property type="entry name" value="OsmC-like"/>
    <property type="match status" value="1"/>
</dbReference>
<dbReference type="Proteomes" id="UP001211907">
    <property type="component" value="Unassembled WGS sequence"/>
</dbReference>
<proteinExistence type="predicted"/>
<comment type="caution">
    <text evidence="1">The sequence shown here is derived from an EMBL/GenBank/DDBJ whole genome shotgun (WGS) entry which is preliminary data.</text>
</comment>
<dbReference type="Pfam" id="PF02566">
    <property type="entry name" value="OsmC"/>
    <property type="match status" value="1"/>
</dbReference>
<dbReference type="InterPro" id="IPR036102">
    <property type="entry name" value="OsmC/Ohrsf"/>
</dbReference>
<dbReference type="InterPro" id="IPR015946">
    <property type="entry name" value="KH_dom-like_a/b"/>
</dbReference>
<evidence type="ECO:0000313" key="1">
    <source>
        <dbReference type="EMBL" id="KAJ3115543.1"/>
    </source>
</evidence>
<evidence type="ECO:0000313" key="2">
    <source>
        <dbReference type="Proteomes" id="UP001211907"/>
    </source>
</evidence>